<evidence type="ECO:0000259" key="6">
    <source>
        <dbReference type="PROSITE" id="PS50011"/>
    </source>
</evidence>
<dbReference type="InterPro" id="IPR011009">
    <property type="entry name" value="Kinase-like_dom_sf"/>
</dbReference>
<feature type="binding site" evidence="3">
    <location>
        <position position="241"/>
    </location>
    <ligand>
        <name>ATP</name>
        <dbReference type="ChEBI" id="CHEBI:30616"/>
    </ligand>
</feature>
<evidence type="ECO:0000256" key="4">
    <source>
        <dbReference type="SAM" id="MobiDB-lite"/>
    </source>
</evidence>
<dbReference type="InterPro" id="IPR000719">
    <property type="entry name" value="Prot_kinase_dom"/>
</dbReference>
<dbReference type="PROSITE" id="PS00107">
    <property type="entry name" value="PROTEIN_KINASE_ATP"/>
    <property type="match status" value="1"/>
</dbReference>
<gene>
    <name evidence="7" type="ORF">C1SCF055_LOCUS10554</name>
</gene>
<keyword evidence="9" id="KW-1185">Reference proteome</keyword>
<dbReference type="PROSITE" id="PS50006">
    <property type="entry name" value="FHA_DOMAIN"/>
    <property type="match status" value="1"/>
</dbReference>
<accession>A0A9P1FML4</accession>
<dbReference type="GO" id="GO:0005524">
    <property type="term" value="F:ATP binding"/>
    <property type="evidence" value="ECO:0007669"/>
    <property type="project" value="UniProtKB-UniRule"/>
</dbReference>
<evidence type="ECO:0000256" key="3">
    <source>
        <dbReference type="PROSITE-ProRule" id="PRU10141"/>
    </source>
</evidence>
<name>A0A9P1FML4_9DINO</name>
<proteinExistence type="predicted"/>
<dbReference type="Gene3D" id="2.60.200.20">
    <property type="match status" value="1"/>
</dbReference>
<dbReference type="OrthoDB" id="407410at2759"/>
<dbReference type="InterPro" id="IPR008984">
    <property type="entry name" value="SMAD_FHA_dom_sf"/>
</dbReference>
<dbReference type="PANTHER" id="PTHR24347">
    <property type="entry name" value="SERINE/THREONINE-PROTEIN KINASE"/>
    <property type="match status" value="1"/>
</dbReference>
<dbReference type="InterPro" id="IPR008271">
    <property type="entry name" value="Ser/Thr_kinase_AS"/>
</dbReference>
<evidence type="ECO:0000313" key="7">
    <source>
        <dbReference type="EMBL" id="CAI3982894.1"/>
    </source>
</evidence>
<keyword evidence="2 3" id="KW-0067">ATP-binding</keyword>
<dbReference type="PROSITE" id="PS00108">
    <property type="entry name" value="PROTEIN_KINASE_ST"/>
    <property type="match status" value="1"/>
</dbReference>
<evidence type="ECO:0000256" key="1">
    <source>
        <dbReference type="ARBA" id="ARBA00022741"/>
    </source>
</evidence>
<dbReference type="EMBL" id="CAMXCT010000757">
    <property type="protein sequence ID" value="CAI3982894.1"/>
    <property type="molecule type" value="Genomic_DNA"/>
</dbReference>
<dbReference type="AlphaFoldDB" id="A0A9P1FML4"/>
<dbReference type="InterPro" id="IPR000253">
    <property type="entry name" value="FHA_dom"/>
</dbReference>
<dbReference type="PROSITE" id="PS50011">
    <property type="entry name" value="PROTEIN_KINASE_DOM"/>
    <property type="match status" value="1"/>
</dbReference>
<reference evidence="8 9" key="2">
    <citation type="submission" date="2024-05" db="EMBL/GenBank/DDBJ databases">
        <authorList>
            <person name="Chen Y."/>
            <person name="Shah S."/>
            <person name="Dougan E. K."/>
            <person name="Thang M."/>
            <person name="Chan C."/>
        </authorList>
    </citation>
    <scope>NUCLEOTIDE SEQUENCE [LARGE SCALE GENOMIC DNA]</scope>
</reference>
<reference evidence="7" key="1">
    <citation type="submission" date="2022-10" db="EMBL/GenBank/DDBJ databases">
        <authorList>
            <person name="Chen Y."/>
            <person name="Dougan E. K."/>
            <person name="Chan C."/>
            <person name="Rhodes N."/>
            <person name="Thang M."/>
        </authorList>
    </citation>
    <scope>NUCLEOTIDE SEQUENCE</scope>
</reference>
<dbReference type="CDD" id="cd22671">
    <property type="entry name" value="FHA_APTX-like"/>
    <property type="match status" value="1"/>
</dbReference>
<dbReference type="SUPFAM" id="SSF49879">
    <property type="entry name" value="SMAD/FHA domain"/>
    <property type="match status" value="1"/>
</dbReference>
<keyword evidence="8" id="KW-0808">Transferase</keyword>
<keyword evidence="1 3" id="KW-0547">Nucleotide-binding</keyword>
<dbReference type="Gene3D" id="1.10.510.10">
    <property type="entry name" value="Transferase(Phosphotransferase) domain 1"/>
    <property type="match status" value="1"/>
</dbReference>
<feature type="compositionally biased region" description="Low complexity" evidence="4">
    <location>
        <begin position="1"/>
        <end position="19"/>
    </location>
</feature>
<dbReference type="GO" id="GO:0004672">
    <property type="term" value="F:protein kinase activity"/>
    <property type="evidence" value="ECO:0007669"/>
    <property type="project" value="InterPro"/>
</dbReference>
<dbReference type="SMART" id="SM00220">
    <property type="entry name" value="S_TKc"/>
    <property type="match status" value="1"/>
</dbReference>
<sequence>MEELEATQATQGTQATQPADPGPLESAPESAELVVKLLKKKGDSTSSSCVPTSFDINGELVIGRCKADVEVDDNRCSARHIRIYQQQPYGFYIEQLGRNVSFLNSQRLAKGDVRTLQHGDEISVLNPPRSVGEAPEHQPFAVFVFRLTEPDGRQRPLKRLKMAEAVEPGATVAGPGDATCVDDISVAGTDLSTLSTEEEFQAKYDMRIDIKNLIGKGTFSEVRRGLCIGDGPGDGRLRAIKVVNRNKFNSFQMLRNSHLSMVDEAKLLTSLDHPGIVKCFEWFQTKTSLYLVMELLEGGDLLQNIMQGGCFAEGHARRLFKLICEALSYLHGKDIVHRDLKPDNVLLTSKERSTCLPKIADLGVAATYNSNLTTTCGTPHYFAPELVRGFKAPIIQEPSGPVGYGKPVDMWSLGVVLYILLSGTPPFEADGLYDQILQGRYEFDAEEWEAVSPEAKDLVRRLMTVEPEKRPTIDDALKHLWLSGTNGTNGTSATGARGTILSALGA</sequence>
<evidence type="ECO:0000259" key="5">
    <source>
        <dbReference type="PROSITE" id="PS50006"/>
    </source>
</evidence>
<keyword evidence="8" id="KW-0418">Kinase</keyword>
<dbReference type="EMBL" id="CAMXCT020000757">
    <property type="protein sequence ID" value="CAL1136269.1"/>
    <property type="molecule type" value="Genomic_DNA"/>
</dbReference>
<feature type="domain" description="FHA" evidence="5">
    <location>
        <begin position="60"/>
        <end position="108"/>
    </location>
</feature>
<dbReference type="Pfam" id="PF00498">
    <property type="entry name" value="FHA"/>
    <property type="match status" value="1"/>
</dbReference>
<dbReference type="Proteomes" id="UP001152797">
    <property type="component" value="Unassembled WGS sequence"/>
</dbReference>
<comment type="caution">
    <text evidence="7">The sequence shown here is derived from an EMBL/GenBank/DDBJ whole genome shotgun (WGS) entry which is preliminary data.</text>
</comment>
<dbReference type="InterPro" id="IPR017441">
    <property type="entry name" value="Protein_kinase_ATP_BS"/>
</dbReference>
<dbReference type="Pfam" id="PF00069">
    <property type="entry name" value="Pkinase"/>
    <property type="match status" value="1"/>
</dbReference>
<evidence type="ECO:0000313" key="9">
    <source>
        <dbReference type="Proteomes" id="UP001152797"/>
    </source>
</evidence>
<feature type="region of interest" description="Disordered" evidence="4">
    <location>
        <begin position="1"/>
        <end position="28"/>
    </location>
</feature>
<dbReference type="SUPFAM" id="SSF56112">
    <property type="entry name" value="Protein kinase-like (PK-like)"/>
    <property type="match status" value="1"/>
</dbReference>
<evidence type="ECO:0000256" key="2">
    <source>
        <dbReference type="ARBA" id="ARBA00022840"/>
    </source>
</evidence>
<organism evidence="7">
    <name type="scientific">Cladocopium goreaui</name>
    <dbReference type="NCBI Taxonomy" id="2562237"/>
    <lineage>
        <taxon>Eukaryota</taxon>
        <taxon>Sar</taxon>
        <taxon>Alveolata</taxon>
        <taxon>Dinophyceae</taxon>
        <taxon>Suessiales</taxon>
        <taxon>Symbiodiniaceae</taxon>
        <taxon>Cladocopium</taxon>
    </lineage>
</organism>
<dbReference type="EMBL" id="CAMXCT030000757">
    <property type="protein sequence ID" value="CAL4770206.1"/>
    <property type="molecule type" value="Genomic_DNA"/>
</dbReference>
<protein>
    <submittedName>
        <fullName evidence="8">Myosin light chain kinase A (MLCK-A)</fullName>
    </submittedName>
</protein>
<evidence type="ECO:0000313" key="8">
    <source>
        <dbReference type="EMBL" id="CAL4770206.1"/>
    </source>
</evidence>
<feature type="domain" description="Protein kinase" evidence="6">
    <location>
        <begin position="208"/>
        <end position="482"/>
    </location>
</feature>
<dbReference type="CDD" id="cd05117">
    <property type="entry name" value="STKc_CAMK"/>
    <property type="match status" value="1"/>
</dbReference>